<name>A0A7C3WUK6_9BACT</name>
<evidence type="ECO:0000256" key="2">
    <source>
        <dbReference type="ARBA" id="ARBA00022448"/>
    </source>
</evidence>
<dbReference type="InterPro" id="IPR035906">
    <property type="entry name" value="MetI-like_sf"/>
</dbReference>
<dbReference type="PANTHER" id="PTHR30193:SF37">
    <property type="entry name" value="INNER MEMBRANE ABC TRANSPORTER PERMEASE PROTEIN YCJO"/>
    <property type="match status" value="1"/>
</dbReference>
<dbReference type="CDD" id="cd06261">
    <property type="entry name" value="TM_PBP2"/>
    <property type="match status" value="1"/>
</dbReference>
<dbReference type="AlphaFoldDB" id="A0A7C3WUK6"/>
<keyword evidence="3" id="KW-1003">Cell membrane</keyword>
<feature type="transmembrane region" description="Helical" evidence="7">
    <location>
        <begin position="154"/>
        <end position="177"/>
    </location>
</feature>
<dbReference type="PANTHER" id="PTHR30193">
    <property type="entry name" value="ABC TRANSPORTER PERMEASE PROTEIN"/>
    <property type="match status" value="1"/>
</dbReference>
<evidence type="ECO:0000256" key="5">
    <source>
        <dbReference type="ARBA" id="ARBA00022989"/>
    </source>
</evidence>
<gene>
    <name evidence="9" type="ORF">ENV35_00465</name>
</gene>
<protein>
    <submittedName>
        <fullName evidence="9">Sugar ABC transporter permease</fullName>
    </submittedName>
</protein>
<feature type="transmembrane region" description="Helical" evidence="7">
    <location>
        <begin position="228"/>
        <end position="249"/>
    </location>
</feature>
<evidence type="ECO:0000259" key="8">
    <source>
        <dbReference type="PROSITE" id="PS50928"/>
    </source>
</evidence>
<evidence type="ECO:0000256" key="7">
    <source>
        <dbReference type="RuleBase" id="RU363032"/>
    </source>
</evidence>
<evidence type="ECO:0000256" key="4">
    <source>
        <dbReference type="ARBA" id="ARBA00022692"/>
    </source>
</evidence>
<evidence type="ECO:0000256" key="6">
    <source>
        <dbReference type="ARBA" id="ARBA00023136"/>
    </source>
</evidence>
<feature type="transmembrane region" description="Helical" evidence="7">
    <location>
        <begin position="131"/>
        <end position="147"/>
    </location>
</feature>
<feature type="transmembrane region" description="Helical" evidence="7">
    <location>
        <begin position="74"/>
        <end position="93"/>
    </location>
</feature>
<keyword evidence="2 7" id="KW-0813">Transport</keyword>
<evidence type="ECO:0000256" key="3">
    <source>
        <dbReference type="ARBA" id="ARBA00022475"/>
    </source>
</evidence>
<dbReference type="InterPro" id="IPR051393">
    <property type="entry name" value="ABC_transporter_permease"/>
</dbReference>
<dbReference type="InterPro" id="IPR000515">
    <property type="entry name" value="MetI-like"/>
</dbReference>
<organism evidence="9">
    <name type="scientific">Dictyoglomus turgidum</name>
    <dbReference type="NCBI Taxonomy" id="513050"/>
    <lineage>
        <taxon>Bacteria</taxon>
        <taxon>Pseudomonadati</taxon>
        <taxon>Dictyoglomota</taxon>
        <taxon>Dictyoglomia</taxon>
        <taxon>Dictyoglomales</taxon>
        <taxon>Dictyoglomaceae</taxon>
        <taxon>Dictyoglomus</taxon>
    </lineage>
</organism>
<evidence type="ECO:0000256" key="1">
    <source>
        <dbReference type="ARBA" id="ARBA00004651"/>
    </source>
</evidence>
<sequence length="290" mass="33540">MKKNIQELFFGYLFLIPDLIGLIIFWVVPSIIAFIVSLYNWDAIGQPIFSSFSNYRNLWSDPYWIKSLLNTVKYSLIFFPLNFIISLSLALLVKEDVRGIGIYKAIFFASTAMSSVAISFIWKYMFQPYGFVNYIISFFGISQQPLLGSTQQALFCILLVHLYMSVGYYMVIFLAGLNDIPLEYYEASKMDGANTIQRFWFITFPLLKPTSTFVLIMTFLQGFQIFDYIYILTGGGPYYSTSTSVYYMYYTAFQMYHFGYGSSQAFLLFLILVTLSFFMLKVLRSGKVAM</sequence>
<dbReference type="Gene3D" id="1.10.3720.10">
    <property type="entry name" value="MetI-like"/>
    <property type="match status" value="1"/>
</dbReference>
<feature type="domain" description="ABC transmembrane type-1" evidence="8">
    <location>
        <begin position="68"/>
        <end position="281"/>
    </location>
</feature>
<feature type="transmembrane region" description="Helical" evidence="7">
    <location>
        <begin position="105"/>
        <end position="125"/>
    </location>
</feature>
<keyword evidence="4 7" id="KW-0812">Transmembrane</keyword>
<keyword evidence="5 7" id="KW-1133">Transmembrane helix</keyword>
<reference evidence="9" key="1">
    <citation type="journal article" date="2020" name="mSystems">
        <title>Genome- and Community-Level Interaction Insights into Carbon Utilization and Element Cycling Functions of Hydrothermarchaeota in Hydrothermal Sediment.</title>
        <authorList>
            <person name="Zhou Z."/>
            <person name="Liu Y."/>
            <person name="Xu W."/>
            <person name="Pan J."/>
            <person name="Luo Z.H."/>
            <person name="Li M."/>
        </authorList>
    </citation>
    <scope>NUCLEOTIDE SEQUENCE [LARGE SCALE GENOMIC DNA]</scope>
    <source>
        <strain evidence="9">SpSt-751</strain>
    </source>
</reference>
<dbReference type="PROSITE" id="PS50928">
    <property type="entry name" value="ABC_TM1"/>
    <property type="match status" value="1"/>
</dbReference>
<dbReference type="Pfam" id="PF00528">
    <property type="entry name" value="BPD_transp_1"/>
    <property type="match status" value="1"/>
</dbReference>
<feature type="transmembrane region" description="Helical" evidence="7">
    <location>
        <begin position="261"/>
        <end position="280"/>
    </location>
</feature>
<evidence type="ECO:0000313" key="9">
    <source>
        <dbReference type="EMBL" id="HGB30331.1"/>
    </source>
</evidence>
<dbReference type="EMBL" id="DTGA01000014">
    <property type="protein sequence ID" value="HGB30331.1"/>
    <property type="molecule type" value="Genomic_DNA"/>
</dbReference>
<comment type="caution">
    <text evidence="9">The sequence shown here is derived from an EMBL/GenBank/DDBJ whole genome shotgun (WGS) entry which is preliminary data.</text>
</comment>
<feature type="transmembrane region" description="Helical" evidence="7">
    <location>
        <begin position="12"/>
        <end position="39"/>
    </location>
</feature>
<accession>A0A7C3WUK6</accession>
<comment type="subcellular location">
    <subcellularLocation>
        <location evidence="1 7">Cell membrane</location>
        <topology evidence="1 7">Multi-pass membrane protein</topology>
    </subcellularLocation>
</comment>
<feature type="transmembrane region" description="Helical" evidence="7">
    <location>
        <begin position="197"/>
        <end position="216"/>
    </location>
</feature>
<dbReference type="GO" id="GO:0055085">
    <property type="term" value="P:transmembrane transport"/>
    <property type="evidence" value="ECO:0007669"/>
    <property type="project" value="InterPro"/>
</dbReference>
<keyword evidence="6 7" id="KW-0472">Membrane</keyword>
<comment type="similarity">
    <text evidence="7">Belongs to the binding-protein-dependent transport system permease family.</text>
</comment>
<dbReference type="GO" id="GO:0005886">
    <property type="term" value="C:plasma membrane"/>
    <property type="evidence" value="ECO:0007669"/>
    <property type="project" value="UniProtKB-SubCell"/>
</dbReference>
<dbReference type="SUPFAM" id="SSF161098">
    <property type="entry name" value="MetI-like"/>
    <property type="match status" value="1"/>
</dbReference>
<proteinExistence type="inferred from homology"/>